<comment type="subcellular location">
    <subcellularLocation>
        <location evidence="1">Nucleus</location>
    </subcellularLocation>
</comment>
<dbReference type="GO" id="GO:0005634">
    <property type="term" value="C:nucleus"/>
    <property type="evidence" value="ECO:0007669"/>
    <property type="project" value="UniProtKB-SubCell"/>
</dbReference>
<dbReference type="Gene3D" id="1.10.10.60">
    <property type="entry name" value="Homeodomain-like"/>
    <property type="match status" value="1"/>
</dbReference>
<dbReference type="SUPFAM" id="SSF46689">
    <property type="entry name" value="Homeodomain-like"/>
    <property type="match status" value="1"/>
</dbReference>
<gene>
    <name evidence="5" type="primary">LOC112685607</name>
    <name evidence="3" type="ORF">g.161926</name>
</gene>
<sequence>MPNKYERIPGRRTYINYSDETLQQALDEVRQKKLSYREAYQKYGLSISTLSRKINKKNVNKYGGQNVLTPLEEKCIVYAILYASDWDFPFEKDDVKNLVKSYLDRAGKNLKPFKNNLPGEVWYKNFIQRHNKALKIRLGEDIKCSRAAVSRTVVNEYLDNLEIFLLGIPPQNIINYDETNFVDDPGKKNLETC</sequence>
<organism evidence="3">
    <name type="scientific">Sipha flava</name>
    <name type="common">yellow sugarcane aphid</name>
    <dbReference type="NCBI Taxonomy" id="143950"/>
    <lineage>
        <taxon>Eukaryota</taxon>
        <taxon>Metazoa</taxon>
        <taxon>Ecdysozoa</taxon>
        <taxon>Arthropoda</taxon>
        <taxon>Hexapoda</taxon>
        <taxon>Insecta</taxon>
        <taxon>Pterygota</taxon>
        <taxon>Neoptera</taxon>
        <taxon>Paraneoptera</taxon>
        <taxon>Hemiptera</taxon>
        <taxon>Sternorrhyncha</taxon>
        <taxon>Aphidomorpha</taxon>
        <taxon>Aphidoidea</taxon>
        <taxon>Aphididae</taxon>
        <taxon>Sipha</taxon>
    </lineage>
</organism>
<keyword evidence="4" id="KW-1185">Reference proteome</keyword>
<accession>A0A2S2QN64</accession>
<evidence type="ECO:0000313" key="4">
    <source>
        <dbReference type="Proteomes" id="UP000694846"/>
    </source>
</evidence>
<reference evidence="5" key="2">
    <citation type="submission" date="2025-04" db="UniProtKB">
        <authorList>
            <consortium name="RefSeq"/>
        </authorList>
    </citation>
    <scope>IDENTIFICATION</scope>
    <source>
        <tissue evidence="5">Whole body</tissue>
    </source>
</reference>
<dbReference type="GO" id="GO:0003677">
    <property type="term" value="F:DNA binding"/>
    <property type="evidence" value="ECO:0007669"/>
    <property type="project" value="InterPro"/>
</dbReference>
<dbReference type="Pfam" id="PF05225">
    <property type="entry name" value="HTH_psq"/>
    <property type="match status" value="1"/>
</dbReference>
<dbReference type="Proteomes" id="UP000694846">
    <property type="component" value="Unplaced"/>
</dbReference>
<evidence type="ECO:0000256" key="1">
    <source>
        <dbReference type="ARBA" id="ARBA00004123"/>
    </source>
</evidence>
<dbReference type="OrthoDB" id="6623948at2759"/>
<evidence type="ECO:0000313" key="5">
    <source>
        <dbReference type="RefSeq" id="XP_025413319.1"/>
    </source>
</evidence>
<dbReference type="AlphaFoldDB" id="A0A2S2QN64"/>
<dbReference type="EMBL" id="GGMS01009787">
    <property type="protein sequence ID" value="MBY78990.1"/>
    <property type="molecule type" value="Transcribed_RNA"/>
</dbReference>
<dbReference type="RefSeq" id="XP_025413319.1">
    <property type="nucleotide sequence ID" value="XM_025557534.1"/>
</dbReference>
<evidence type="ECO:0000259" key="2">
    <source>
        <dbReference type="Pfam" id="PF05225"/>
    </source>
</evidence>
<protein>
    <submittedName>
        <fullName evidence="5">Uncharacterized protein LOC112685607 isoform X1</fullName>
    </submittedName>
</protein>
<proteinExistence type="predicted"/>
<name>A0A2S2QN64_9HEMI</name>
<evidence type="ECO:0000313" key="3">
    <source>
        <dbReference type="EMBL" id="MBY78990.1"/>
    </source>
</evidence>
<dbReference type="InterPro" id="IPR009057">
    <property type="entry name" value="Homeodomain-like_sf"/>
</dbReference>
<dbReference type="InterPro" id="IPR007889">
    <property type="entry name" value="HTH_Psq"/>
</dbReference>
<reference evidence="3" key="1">
    <citation type="submission" date="2018-04" db="EMBL/GenBank/DDBJ databases">
        <title>Transcriptome assembly of Sipha flava.</title>
        <authorList>
            <person name="Scully E.D."/>
            <person name="Geib S.M."/>
            <person name="Palmer N.A."/>
            <person name="Koch K."/>
            <person name="Bradshaw J."/>
            <person name="Heng-Moss T."/>
            <person name="Sarath G."/>
        </authorList>
    </citation>
    <scope>NUCLEOTIDE SEQUENCE</scope>
</reference>
<feature type="domain" description="HTH psq-type" evidence="2">
    <location>
        <begin position="19"/>
        <end position="57"/>
    </location>
</feature>
<dbReference type="GeneID" id="112685607"/>